<keyword evidence="1" id="KW-0812">Transmembrane</keyword>
<evidence type="ECO:0000313" key="2">
    <source>
        <dbReference type="EMBL" id="KAK9798555.1"/>
    </source>
</evidence>
<accession>A0AAW1NXH6</accession>
<protein>
    <submittedName>
        <fullName evidence="2">Uncharacterized protein</fullName>
    </submittedName>
</protein>
<keyword evidence="1" id="KW-0472">Membrane</keyword>
<dbReference type="EMBL" id="JALJOQ010000097">
    <property type="protein sequence ID" value="KAK9798555.1"/>
    <property type="molecule type" value="Genomic_DNA"/>
</dbReference>
<keyword evidence="3" id="KW-1185">Reference proteome</keyword>
<evidence type="ECO:0000313" key="3">
    <source>
        <dbReference type="Proteomes" id="UP001465755"/>
    </source>
</evidence>
<feature type="transmembrane region" description="Helical" evidence="1">
    <location>
        <begin position="36"/>
        <end position="54"/>
    </location>
</feature>
<evidence type="ECO:0000256" key="1">
    <source>
        <dbReference type="SAM" id="Phobius"/>
    </source>
</evidence>
<sequence>MQQAAVIRRRGSSEAQELWEQPSTYFTKARKAGMRTWLQVALALFGIFFIASLLRSARPSDISSRVHGDRLLGEMSATQFGPVMVSYSYFEKDPGQLSNGKFFIAVAMGVDSTFPTPAATDYSFVISGDLCEPCKDINHLVSDDDAASALPQLSWAKSGDGLVMLQRTLNEGMDFAAHNVTVEWLKVKRQLKRYRYFIFLNSSVRGPFFPSYMPPHWQWTRAYTDRLTDTIKVVSSSIVCLPSVDAGGYGPKVESWAFAIDQTALELLTEAGVFYSRACKLCDDGVVVGGEYGLSNTLLAKGYNLATLMSKYPKGLDWRDERHWHCNNNAHPSRHGSYDGISMHPFETMFVKASWHVGEPHLSHYTNWYLDHAAGRPSTAGAFNEKMYRYAISPAAQEPNNAEQCFKVI</sequence>
<organism evidence="2 3">
    <name type="scientific">Symbiochloris irregularis</name>
    <dbReference type="NCBI Taxonomy" id="706552"/>
    <lineage>
        <taxon>Eukaryota</taxon>
        <taxon>Viridiplantae</taxon>
        <taxon>Chlorophyta</taxon>
        <taxon>core chlorophytes</taxon>
        <taxon>Trebouxiophyceae</taxon>
        <taxon>Trebouxiales</taxon>
        <taxon>Trebouxiaceae</taxon>
        <taxon>Symbiochloris</taxon>
    </lineage>
</organism>
<dbReference type="AlphaFoldDB" id="A0AAW1NXH6"/>
<dbReference type="Proteomes" id="UP001465755">
    <property type="component" value="Unassembled WGS sequence"/>
</dbReference>
<comment type="caution">
    <text evidence="2">The sequence shown here is derived from an EMBL/GenBank/DDBJ whole genome shotgun (WGS) entry which is preliminary data.</text>
</comment>
<gene>
    <name evidence="2" type="ORF">WJX73_003192</name>
</gene>
<keyword evidence="1" id="KW-1133">Transmembrane helix</keyword>
<reference evidence="2 3" key="1">
    <citation type="journal article" date="2024" name="Nat. Commun.">
        <title>Phylogenomics reveals the evolutionary origins of lichenization in chlorophyte algae.</title>
        <authorList>
            <person name="Puginier C."/>
            <person name="Libourel C."/>
            <person name="Otte J."/>
            <person name="Skaloud P."/>
            <person name="Haon M."/>
            <person name="Grisel S."/>
            <person name="Petersen M."/>
            <person name="Berrin J.G."/>
            <person name="Delaux P.M."/>
            <person name="Dal Grande F."/>
            <person name="Keller J."/>
        </authorList>
    </citation>
    <scope>NUCLEOTIDE SEQUENCE [LARGE SCALE GENOMIC DNA]</scope>
    <source>
        <strain evidence="2 3">SAG 2036</strain>
    </source>
</reference>
<name>A0AAW1NXH6_9CHLO</name>
<proteinExistence type="predicted"/>